<evidence type="ECO:0000313" key="9">
    <source>
        <dbReference type="EMBL" id="NYE72281.1"/>
    </source>
</evidence>
<feature type="domain" description="CBM6" evidence="8">
    <location>
        <begin position="320"/>
        <end position="438"/>
    </location>
</feature>
<evidence type="ECO:0000259" key="8">
    <source>
        <dbReference type="PROSITE" id="PS51175"/>
    </source>
</evidence>
<evidence type="ECO:0000256" key="3">
    <source>
        <dbReference type="ARBA" id="ARBA00023295"/>
    </source>
</evidence>
<evidence type="ECO:0000256" key="1">
    <source>
        <dbReference type="ARBA" id="ARBA00009865"/>
    </source>
</evidence>
<dbReference type="Pfam" id="PF16990">
    <property type="entry name" value="CBM_35"/>
    <property type="match status" value="1"/>
</dbReference>
<reference evidence="9 10" key="1">
    <citation type="submission" date="2020-07" db="EMBL/GenBank/DDBJ databases">
        <title>Sequencing the genomes of 1000 actinobacteria strains.</title>
        <authorList>
            <person name="Klenk H.-P."/>
        </authorList>
    </citation>
    <scope>NUCLEOTIDE SEQUENCE [LARGE SCALE GENOMIC DNA]</scope>
    <source>
        <strain evidence="9 10">DSM 22083</strain>
    </source>
</reference>
<evidence type="ECO:0000256" key="5">
    <source>
        <dbReference type="PIRSR" id="PIRSR606710-2"/>
    </source>
</evidence>
<gene>
    <name evidence="9" type="ORF">BKA15_003610</name>
</gene>
<proteinExistence type="inferred from homology"/>
<accession>A0A7Y9I8H2</accession>
<keyword evidence="10" id="KW-1185">Reference proteome</keyword>
<dbReference type="EMBL" id="JACCBU010000001">
    <property type="protein sequence ID" value="NYE72281.1"/>
    <property type="molecule type" value="Genomic_DNA"/>
</dbReference>
<dbReference type="PROSITE" id="PS51175">
    <property type="entry name" value="CBM6"/>
    <property type="match status" value="1"/>
</dbReference>
<sequence>MRIRTAAIAGAALCLAATLLPASPAHAAGTVAPAVQINRDFPDPDIVFDGTTWHAYATSSGGIGTVPHATAPEPDGPWTIVGNALDHKPAWARANHGFWAPDVSQRPDGSWLLYFTGRHTASGRMCLGAATAASPNGPFIPTSEDTPLVCNPDEGGDIDPSSFVDSDGKRYLLYKNDGNAVQKPAILWLQEVDETGLNFIGERTELLRNSAPTDQGVIEAPTLVKRPEGYVLFFSAGVYTKGTYHTSYARSATLRGTYTRAYRPLLTTESVDGAVNGPGGQDVIDNRIWFHGHLAQGGRGMYTAKLGWFGGNPVMRGSRVRYEAERGKLNDCVVRQTSTASEGEVVAKIDNPTSWVESTVHVPVGGDYTVHISYAAGYGDASHAMSINGGKPVTVNYPDRGWENWSEVSVDVRLKAGANTIRLTHLSRWAEIDQIEVA</sequence>
<dbReference type="Gene3D" id="2.115.10.20">
    <property type="entry name" value="Glycosyl hydrolase domain, family 43"/>
    <property type="match status" value="1"/>
</dbReference>
<dbReference type="Gene3D" id="2.60.120.260">
    <property type="entry name" value="Galactose-binding domain-like"/>
    <property type="match status" value="1"/>
</dbReference>
<dbReference type="CDD" id="cd08999">
    <property type="entry name" value="GH43_ABN-like"/>
    <property type="match status" value="1"/>
</dbReference>
<evidence type="ECO:0000256" key="7">
    <source>
        <dbReference type="SAM" id="SignalP"/>
    </source>
</evidence>
<dbReference type="Pfam" id="PF04616">
    <property type="entry name" value="Glyco_hydro_43"/>
    <property type="match status" value="1"/>
</dbReference>
<feature type="site" description="Important for catalytic activity, responsible for pKa modulation of the active site Glu and correct orientation of both the proton donor and substrate" evidence="5">
    <location>
        <position position="159"/>
    </location>
</feature>
<keyword evidence="2 6" id="KW-0378">Hydrolase</keyword>
<dbReference type="AlphaFoldDB" id="A0A7Y9I8H2"/>
<evidence type="ECO:0000313" key="10">
    <source>
        <dbReference type="Proteomes" id="UP000569914"/>
    </source>
</evidence>
<dbReference type="InterPro" id="IPR023296">
    <property type="entry name" value="Glyco_hydro_beta-prop_sf"/>
</dbReference>
<dbReference type="GO" id="GO:0030246">
    <property type="term" value="F:carbohydrate binding"/>
    <property type="evidence" value="ECO:0007669"/>
    <property type="project" value="InterPro"/>
</dbReference>
<dbReference type="PANTHER" id="PTHR42812:SF5">
    <property type="entry name" value="ENDO-ARABINASE"/>
    <property type="match status" value="1"/>
</dbReference>
<protein>
    <recommendedName>
        <fullName evidence="8">CBM6 domain-containing protein</fullName>
    </recommendedName>
</protein>
<evidence type="ECO:0000256" key="6">
    <source>
        <dbReference type="RuleBase" id="RU361187"/>
    </source>
</evidence>
<dbReference type="PANTHER" id="PTHR42812">
    <property type="entry name" value="BETA-XYLOSIDASE"/>
    <property type="match status" value="1"/>
</dbReference>
<dbReference type="Proteomes" id="UP000569914">
    <property type="component" value="Unassembled WGS sequence"/>
</dbReference>
<dbReference type="RefSeq" id="WP_179752973.1">
    <property type="nucleotide sequence ID" value="NZ_JACCBU010000001.1"/>
</dbReference>
<evidence type="ECO:0000256" key="2">
    <source>
        <dbReference type="ARBA" id="ARBA00022801"/>
    </source>
</evidence>
<dbReference type="InterPro" id="IPR051795">
    <property type="entry name" value="Glycosyl_Hydrlase_43"/>
</dbReference>
<name>A0A7Y9I8H2_9ACTN</name>
<dbReference type="InterPro" id="IPR005084">
    <property type="entry name" value="CBM6"/>
</dbReference>
<feature type="active site" description="Proton acceptor" evidence="4">
    <location>
        <position position="43"/>
    </location>
</feature>
<dbReference type="SUPFAM" id="SSF75005">
    <property type="entry name" value="Arabinanase/levansucrase/invertase"/>
    <property type="match status" value="1"/>
</dbReference>
<organism evidence="9 10">
    <name type="scientific">Microlunatus parietis</name>
    <dbReference type="NCBI Taxonomy" id="682979"/>
    <lineage>
        <taxon>Bacteria</taxon>
        <taxon>Bacillati</taxon>
        <taxon>Actinomycetota</taxon>
        <taxon>Actinomycetes</taxon>
        <taxon>Propionibacteriales</taxon>
        <taxon>Propionibacteriaceae</taxon>
        <taxon>Microlunatus</taxon>
    </lineage>
</organism>
<dbReference type="InterPro" id="IPR008979">
    <property type="entry name" value="Galactose-bd-like_sf"/>
</dbReference>
<comment type="caution">
    <text evidence="9">The sequence shown here is derived from an EMBL/GenBank/DDBJ whole genome shotgun (WGS) entry which is preliminary data.</text>
</comment>
<dbReference type="InterPro" id="IPR006710">
    <property type="entry name" value="Glyco_hydro_43"/>
</dbReference>
<feature type="active site" description="Proton donor" evidence="4">
    <location>
        <position position="219"/>
    </location>
</feature>
<evidence type="ECO:0000256" key="4">
    <source>
        <dbReference type="PIRSR" id="PIRSR606710-1"/>
    </source>
</evidence>
<dbReference type="GO" id="GO:0004553">
    <property type="term" value="F:hydrolase activity, hydrolyzing O-glycosyl compounds"/>
    <property type="evidence" value="ECO:0007669"/>
    <property type="project" value="InterPro"/>
</dbReference>
<feature type="chain" id="PRO_5030620967" description="CBM6 domain-containing protein" evidence="7">
    <location>
        <begin position="28"/>
        <end position="438"/>
    </location>
</feature>
<keyword evidence="7" id="KW-0732">Signal</keyword>
<dbReference type="GO" id="GO:0005975">
    <property type="term" value="P:carbohydrate metabolic process"/>
    <property type="evidence" value="ECO:0007669"/>
    <property type="project" value="InterPro"/>
</dbReference>
<dbReference type="SUPFAM" id="SSF49785">
    <property type="entry name" value="Galactose-binding domain-like"/>
    <property type="match status" value="1"/>
</dbReference>
<feature type="signal peptide" evidence="7">
    <location>
        <begin position="1"/>
        <end position="27"/>
    </location>
</feature>
<keyword evidence="3 6" id="KW-0326">Glycosidase</keyword>
<comment type="similarity">
    <text evidence="1 6">Belongs to the glycosyl hydrolase 43 family.</text>
</comment>